<reference evidence="2 3" key="1">
    <citation type="journal article" date="2016" name="Sci. Rep.">
        <title>Metabolic traits of an uncultured archaeal lineage -MSBL1- from brine pools of the Red Sea.</title>
        <authorList>
            <person name="Mwirichia R."/>
            <person name="Alam I."/>
            <person name="Rashid M."/>
            <person name="Vinu M."/>
            <person name="Ba-Alawi W."/>
            <person name="Anthony Kamau A."/>
            <person name="Kamanda Ngugi D."/>
            <person name="Goker M."/>
            <person name="Klenk H.P."/>
            <person name="Bajic V."/>
            <person name="Stingl U."/>
        </authorList>
    </citation>
    <scope>NUCLEOTIDE SEQUENCE [LARGE SCALE GENOMIC DNA]</scope>
    <source>
        <strain evidence="2">SCGC-AAA261F19</strain>
    </source>
</reference>
<dbReference type="Proteomes" id="UP000070565">
    <property type="component" value="Unassembled WGS sequence"/>
</dbReference>
<dbReference type="AlphaFoldDB" id="A0A133V738"/>
<evidence type="ECO:0000259" key="1">
    <source>
        <dbReference type="Pfam" id="PF01850"/>
    </source>
</evidence>
<comment type="caution">
    <text evidence="2">The sequence shown here is derived from an EMBL/GenBank/DDBJ whole genome shotgun (WGS) entry which is preliminary data.</text>
</comment>
<gene>
    <name evidence="2" type="ORF">AKJ45_03615</name>
</gene>
<dbReference type="CDD" id="cd09874">
    <property type="entry name" value="PIN_MT3492-like"/>
    <property type="match status" value="1"/>
</dbReference>
<feature type="domain" description="PIN" evidence="1">
    <location>
        <begin position="4"/>
        <end position="138"/>
    </location>
</feature>
<dbReference type="InterPro" id="IPR002716">
    <property type="entry name" value="PIN_dom"/>
</dbReference>
<dbReference type="EMBL" id="LHXZ01000066">
    <property type="protein sequence ID" value="KXB02254.1"/>
    <property type="molecule type" value="Genomic_DNA"/>
</dbReference>
<dbReference type="Gene3D" id="3.40.50.1010">
    <property type="entry name" value="5'-nuclease"/>
    <property type="match status" value="1"/>
</dbReference>
<proteinExistence type="predicted"/>
<dbReference type="Pfam" id="PF01850">
    <property type="entry name" value="PIN"/>
    <property type="match status" value="1"/>
</dbReference>
<accession>A0A133V738</accession>
<evidence type="ECO:0000313" key="3">
    <source>
        <dbReference type="Proteomes" id="UP000070565"/>
    </source>
</evidence>
<dbReference type="InterPro" id="IPR029060">
    <property type="entry name" value="PIN-like_dom_sf"/>
</dbReference>
<name>A0A133V738_9EURY</name>
<keyword evidence="3" id="KW-1185">Reference proteome</keyword>
<protein>
    <recommendedName>
        <fullName evidence="1">PIN domain-containing protein</fullName>
    </recommendedName>
</protein>
<dbReference type="SUPFAM" id="SSF88723">
    <property type="entry name" value="PIN domain-like"/>
    <property type="match status" value="1"/>
</dbReference>
<sequence>MKFFLDTSAWVKRYLVEEGTREIDDLFEALASEDKKLFSSLWNIGECLGVFDERRQRGDLTREEFEDALRKFFSETLDLAERGDFELMPISGKALTKCWKVVVESHVCQADALQLASLRERNCDVILTGDGKLAKIAKENGFEAIDLEIKEDRAKLRCLL</sequence>
<organism evidence="2 3">
    <name type="scientific">candidate division MSBL1 archaeon SCGC-AAA261F19</name>
    <dbReference type="NCBI Taxonomy" id="1698275"/>
    <lineage>
        <taxon>Archaea</taxon>
        <taxon>Methanobacteriati</taxon>
        <taxon>Methanobacteriota</taxon>
        <taxon>candidate division MSBL1</taxon>
    </lineage>
</organism>
<evidence type="ECO:0000313" key="2">
    <source>
        <dbReference type="EMBL" id="KXB02254.1"/>
    </source>
</evidence>